<reference evidence="1 2" key="1">
    <citation type="submission" date="2020-07" db="EMBL/GenBank/DDBJ databases">
        <title>Sequencing the genomes of 1000 actinobacteria strains.</title>
        <authorList>
            <person name="Klenk H.-P."/>
        </authorList>
    </citation>
    <scope>NUCLEOTIDE SEQUENCE [LARGE SCALE GENOMIC DNA]</scope>
    <source>
        <strain evidence="1 2">DSM 18248</strain>
    </source>
</reference>
<keyword evidence="2" id="KW-1185">Reference proteome</keyword>
<name>A0A7Z0C1Q1_9ACTN</name>
<protein>
    <recommendedName>
        <fullName evidence="3">DUF3626 domain-containing protein</fullName>
    </recommendedName>
</protein>
<organism evidence="1 2">
    <name type="scientific">Nocardioides marinus</name>
    <dbReference type="NCBI Taxonomy" id="374514"/>
    <lineage>
        <taxon>Bacteria</taxon>
        <taxon>Bacillati</taxon>
        <taxon>Actinomycetota</taxon>
        <taxon>Actinomycetes</taxon>
        <taxon>Propionibacteriales</taxon>
        <taxon>Nocardioidaceae</taxon>
        <taxon>Nocardioides</taxon>
    </lineage>
</organism>
<evidence type="ECO:0000313" key="2">
    <source>
        <dbReference type="Proteomes" id="UP000537326"/>
    </source>
</evidence>
<accession>A0A7Z0C1Q1</accession>
<dbReference type="Pfam" id="PF12294">
    <property type="entry name" value="DUF3626"/>
    <property type="match status" value="2"/>
</dbReference>
<gene>
    <name evidence="1" type="ORF">BKA05_000778</name>
</gene>
<dbReference type="RefSeq" id="WP_343045511.1">
    <property type="nucleotide sequence ID" value="NZ_BAAAPP010000012.1"/>
</dbReference>
<dbReference type="Proteomes" id="UP000537326">
    <property type="component" value="Unassembled WGS sequence"/>
</dbReference>
<evidence type="ECO:0008006" key="3">
    <source>
        <dbReference type="Google" id="ProtNLM"/>
    </source>
</evidence>
<dbReference type="EMBL" id="JACBZI010000001">
    <property type="protein sequence ID" value="NYI09263.1"/>
    <property type="molecule type" value="Genomic_DNA"/>
</dbReference>
<sequence length="254" mass="27845">MTGGTQRVTVQFHPNWPHGSGLVVESMARDGAYRSQFETGISNGGLTAHPGGDRWRWESRLFEGRYDDAPASERPVYGAWNRAGDPYGGAVRFGSAHLRLRPEVTARSTFCFPDSVFEPVDVGGPDQLPHLCRLAEESGMDELDDCVEAHVHGGVRFDRDVEAVVLDPCFADTEVEAAAHRLGCAVEFHPGFSVSPDAIDPDYRGAHIVRLARTLGDRLTPDLVGRAARASQHPAQHVKQVWHCLARFGRQLPG</sequence>
<proteinExistence type="predicted"/>
<comment type="caution">
    <text evidence="1">The sequence shown here is derived from an EMBL/GenBank/DDBJ whole genome shotgun (WGS) entry which is preliminary data.</text>
</comment>
<dbReference type="AlphaFoldDB" id="A0A7Z0C1Q1"/>
<dbReference type="InterPro" id="IPR022074">
    <property type="entry name" value="DUF3626"/>
</dbReference>
<evidence type="ECO:0000313" key="1">
    <source>
        <dbReference type="EMBL" id="NYI09263.1"/>
    </source>
</evidence>